<reference evidence="7 12" key="2">
    <citation type="submission" date="2016-03" db="EMBL/GenBank/DDBJ databases">
        <title>Spore heat resistance.</title>
        <authorList>
            <person name="Boekhorst J."/>
            <person name="Berendsen E.M."/>
            <person name="Wells-Bennik M.H."/>
            <person name="Kuipers O.P."/>
        </authorList>
    </citation>
    <scope>NUCLEOTIDE SEQUENCE [LARGE SCALE GENOMIC DNA]</scope>
    <source>
        <strain evidence="7 12">GS8</strain>
    </source>
</reference>
<evidence type="ECO:0000256" key="4">
    <source>
        <dbReference type="ARBA" id="ARBA00022989"/>
    </source>
</evidence>
<keyword evidence="5 6" id="KW-0472">Membrane</keyword>
<reference evidence="9 11" key="3">
    <citation type="submission" date="2018-10" db="EMBL/GenBank/DDBJ databases">
        <title>Geobacillus stearothermophilus in processing lines of powdered infant formula.</title>
        <authorList>
            <person name="Rhee M.S."/>
            <person name="Choi I.-G."/>
            <person name="Cho T.J."/>
            <person name="Park B."/>
        </authorList>
    </citation>
    <scope>NUCLEOTIDE SEQUENCE [LARGE SCALE GENOMIC DNA]</scope>
    <source>
        <strain evidence="9 11">FHS-PPGT130</strain>
    </source>
</reference>
<organism evidence="9 11">
    <name type="scientific">Geobacillus stearothermophilus</name>
    <name type="common">Bacillus stearothermophilus</name>
    <dbReference type="NCBI Taxonomy" id="1422"/>
    <lineage>
        <taxon>Bacteria</taxon>
        <taxon>Bacillati</taxon>
        <taxon>Bacillota</taxon>
        <taxon>Bacilli</taxon>
        <taxon>Bacillales</taxon>
        <taxon>Anoxybacillaceae</taxon>
        <taxon>Geobacillus</taxon>
    </lineage>
</organism>
<keyword evidence="3 6" id="KW-0812">Transmembrane</keyword>
<evidence type="ECO:0000256" key="1">
    <source>
        <dbReference type="ARBA" id="ARBA00004651"/>
    </source>
</evidence>
<dbReference type="PATRIC" id="fig|1422.14.peg.2010"/>
<keyword evidence="2" id="KW-1003">Cell membrane</keyword>
<evidence type="ECO:0000313" key="11">
    <source>
        <dbReference type="Proteomes" id="UP000266922"/>
    </source>
</evidence>
<dbReference type="NCBIfam" id="TIGR00765">
    <property type="entry name" value="yihY_not_rbn"/>
    <property type="match status" value="1"/>
</dbReference>
<evidence type="ECO:0000313" key="12">
    <source>
        <dbReference type="Proteomes" id="UP000773850"/>
    </source>
</evidence>
<dbReference type="PANTHER" id="PTHR30213:SF0">
    <property type="entry name" value="UPF0761 MEMBRANE PROTEIN YIHY"/>
    <property type="match status" value="1"/>
</dbReference>
<evidence type="ECO:0000313" key="10">
    <source>
        <dbReference type="Proteomes" id="UP000075424"/>
    </source>
</evidence>
<dbReference type="AlphaFoldDB" id="A0A0K9HNC7"/>
<dbReference type="InterPro" id="IPR017039">
    <property type="entry name" value="Virul_fac_BrkB"/>
</dbReference>
<proteinExistence type="predicted"/>
<evidence type="ECO:0000313" key="9">
    <source>
        <dbReference type="EMBL" id="RLQ14149.1"/>
    </source>
</evidence>
<feature type="transmembrane region" description="Helical" evidence="6">
    <location>
        <begin position="87"/>
        <end position="110"/>
    </location>
</feature>
<gene>
    <name evidence="8" type="ORF">B4109_0399</name>
    <name evidence="9" type="ORF">D9548_07180</name>
    <name evidence="7" type="ORF">GS8_2945</name>
</gene>
<name>A0A0K9HNC7_GEOSE</name>
<evidence type="ECO:0000256" key="2">
    <source>
        <dbReference type="ARBA" id="ARBA00022475"/>
    </source>
</evidence>
<feature type="transmembrane region" description="Helical" evidence="6">
    <location>
        <begin position="27"/>
        <end position="51"/>
    </location>
</feature>
<evidence type="ECO:0000313" key="7">
    <source>
        <dbReference type="EMBL" id="KAF6510788.1"/>
    </source>
</evidence>
<dbReference type="Proteomes" id="UP000773850">
    <property type="component" value="Unassembled WGS sequence"/>
</dbReference>
<comment type="caution">
    <text evidence="9">The sequence shown here is derived from an EMBL/GenBank/DDBJ whole genome shotgun (WGS) entry which is preliminary data.</text>
</comment>
<dbReference type="PANTHER" id="PTHR30213">
    <property type="entry name" value="INNER MEMBRANE PROTEIN YHJD"/>
    <property type="match status" value="1"/>
</dbReference>
<keyword evidence="12" id="KW-1185">Reference proteome</keyword>
<dbReference type="Pfam" id="PF03631">
    <property type="entry name" value="Virul_fac_BrkB"/>
    <property type="match status" value="1"/>
</dbReference>
<dbReference type="Proteomes" id="UP000266922">
    <property type="component" value="Unassembled WGS sequence"/>
</dbReference>
<dbReference type="EMBL" id="RCTJ01000019">
    <property type="protein sequence ID" value="RLQ14149.1"/>
    <property type="molecule type" value="Genomic_DNA"/>
</dbReference>
<evidence type="ECO:0000256" key="3">
    <source>
        <dbReference type="ARBA" id="ARBA00022692"/>
    </source>
</evidence>
<reference evidence="8 10" key="1">
    <citation type="submission" date="2016-01" db="EMBL/GenBank/DDBJ databases">
        <title>Draft Genome Sequences of Seven Thermophilic Sporeformers Isolated from Foods.</title>
        <authorList>
            <person name="Berendsen E.M."/>
            <person name="Wells-Bennik M.H."/>
            <person name="Krawcyk A.O."/>
            <person name="De Jong A."/>
            <person name="Holsappel S."/>
            <person name="Eijlander R.T."/>
            <person name="Kuipers O.P."/>
        </authorList>
    </citation>
    <scope>NUCLEOTIDE SEQUENCE [LARGE SCALE GENOMIC DNA]</scope>
    <source>
        <strain evidence="8 10">B4109</strain>
    </source>
</reference>
<feature type="transmembrane region" description="Helical" evidence="6">
    <location>
        <begin position="206"/>
        <end position="226"/>
    </location>
</feature>
<dbReference type="EMBL" id="LQYV01000087">
    <property type="protein sequence ID" value="KYD25263.1"/>
    <property type="molecule type" value="Genomic_DNA"/>
</dbReference>
<protein>
    <submittedName>
        <fullName evidence="7">Ribonuclease BN</fullName>
    </submittedName>
    <submittedName>
        <fullName evidence="9">YihY/virulence factor BrkB family protein</fullName>
    </submittedName>
</protein>
<comment type="subcellular location">
    <subcellularLocation>
        <location evidence="1">Cell membrane</location>
        <topology evidence="1">Multi-pass membrane protein</topology>
    </subcellularLocation>
</comment>
<evidence type="ECO:0000313" key="8">
    <source>
        <dbReference type="EMBL" id="KYD25263.1"/>
    </source>
</evidence>
<sequence length="277" mass="31728">MLVDMTFIRELARRFTEDEVPRLSAELAYYFLLSLFPFLLFLMTLLAYLPIPHEDVLMLVRQYAPKEALHLIETNVHRLMDEQNGKLLSLSIIGAIWSASNGMSAIMRALNRAYDVQEDRPFWVVRGLSIVLTIGMIAVIIVMLVLPVFGRMIGLFLFSTLGLSQPFLTIWNTFRWVTSVIILFVVFTALYYFAPNKQLRCVNVVRGALFATAGWIAISWAFAYYVNHFADYTAMYGSLGGMIVLMIWFYLSGMILVLGGEMNAIFDCEREGRKRLR</sequence>
<feature type="transmembrane region" description="Helical" evidence="6">
    <location>
        <begin position="176"/>
        <end position="194"/>
    </location>
</feature>
<evidence type="ECO:0000256" key="5">
    <source>
        <dbReference type="ARBA" id="ARBA00023136"/>
    </source>
</evidence>
<keyword evidence="4 6" id="KW-1133">Transmembrane helix</keyword>
<feature type="transmembrane region" description="Helical" evidence="6">
    <location>
        <begin position="238"/>
        <end position="266"/>
    </location>
</feature>
<evidence type="ECO:0000256" key="6">
    <source>
        <dbReference type="SAM" id="Phobius"/>
    </source>
</evidence>
<dbReference type="GO" id="GO:0005886">
    <property type="term" value="C:plasma membrane"/>
    <property type="evidence" value="ECO:0007669"/>
    <property type="project" value="UniProtKB-SubCell"/>
</dbReference>
<accession>A0A0K9HNC7</accession>
<dbReference type="OrthoDB" id="9775903at2"/>
<dbReference type="Proteomes" id="UP000075424">
    <property type="component" value="Unassembled WGS sequence"/>
</dbReference>
<feature type="transmembrane region" description="Helical" evidence="6">
    <location>
        <begin position="122"/>
        <end position="146"/>
    </location>
</feature>
<dbReference type="EMBL" id="LUCS01000028">
    <property type="protein sequence ID" value="KAF6510788.1"/>
    <property type="molecule type" value="Genomic_DNA"/>
</dbReference>
<dbReference type="PIRSF" id="PIRSF035875">
    <property type="entry name" value="RNase_BN"/>
    <property type="match status" value="1"/>
</dbReference>